<dbReference type="InterPro" id="IPR050266">
    <property type="entry name" value="AB_hydrolase_sf"/>
</dbReference>
<dbReference type="STRING" id="560555.BST30_15840"/>
<dbReference type="RefSeq" id="WP_083096010.1">
    <property type="nucleotide sequence ID" value="NZ_AP022590.1"/>
</dbReference>
<proteinExistence type="predicted"/>
<dbReference type="InterPro" id="IPR029058">
    <property type="entry name" value="AB_hydrolase_fold"/>
</dbReference>
<gene>
    <name evidence="2" type="ORF">BST30_15840</name>
</gene>
<comment type="caution">
    <text evidence="2">The sequence shown here is derived from an EMBL/GenBank/DDBJ whole genome shotgun (WGS) entry which is preliminary data.</text>
</comment>
<evidence type="ECO:0000313" key="2">
    <source>
        <dbReference type="EMBL" id="ORB04929.1"/>
    </source>
</evidence>
<feature type="domain" description="AB hydrolase-1" evidence="1">
    <location>
        <begin position="31"/>
        <end position="245"/>
    </location>
</feature>
<evidence type="ECO:0000259" key="1">
    <source>
        <dbReference type="Pfam" id="PF12697"/>
    </source>
</evidence>
<dbReference type="AlphaFoldDB" id="A0A1X0FTT5"/>
<dbReference type="Pfam" id="PF12697">
    <property type="entry name" value="Abhydrolase_6"/>
    <property type="match status" value="1"/>
</dbReference>
<evidence type="ECO:0000313" key="3">
    <source>
        <dbReference type="Proteomes" id="UP000192760"/>
    </source>
</evidence>
<dbReference type="EMBL" id="MVHW01000017">
    <property type="protein sequence ID" value="ORB04929.1"/>
    <property type="molecule type" value="Genomic_DNA"/>
</dbReference>
<dbReference type="Proteomes" id="UP000192760">
    <property type="component" value="Unassembled WGS sequence"/>
</dbReference>
<dbReference type="Gene3D" id="3.40.50.1820">
    <property type="entry name" value="alpha/beta hydrolase"/>
    <property type="match status" value="1"/>
</dbReference>
<sequence>MLTTEERMLLVPTAALEWALEARVEGQGPDVVVLPSFVGPYWTPALDELASSFRVHLLRLPGFGDLATPREARRVLDVAPLLRIALAEADLLGVSMIGHSFGGWLAIELALLAPPEKLVLIDTLGFRIKGEPREDIFDRPRDTVLDLVYANRSKAPTNWEAVEDRRNVASLAKFGWNPYLCDLSLATRAAAISSPTLIVWGEEDRVVPATHAGLIAGVIPGARTKLLPAVGHDPLSDDPSGCAAAIRQFLAGEES</sequence>
<accession>A0A1X0FTT5</accession>
<name>A0A1X0FTT5_MYCNT</name>
<dbReference type="SUPFAM" id="SSF53474">
    <property type="entry name" value="alpha/beta-Hydrolases"/>
    <property type="match status" value="1"/>
</dbReference>
<organism evidence="2 3">
    <name type="scientific">Mycobacterium mantenii</name>
    <dbReference type="NCBI Taxonomy" id="560555"/>
    <lineage>
        <taxon>Bacteria</taxon>
        <taxon>Bacillati</taxon>
        <taxon>Actinomycetota</taxon>
        <taxon>Actinomycetes</taxon>
        <taxon>Mycobacteriales</taxon>
        <taxon>Mycobacteriaceae</taxon>
        <taxon>Mycobacterium</taxon>
        <taxon>Mycobacterium avium complex (MAC)</taxon>
    </lineage>
</organism>
<dbReference type="InterPro" id="IPR000073">
    <property type="entry name" value="AB_hydrolase_1"/>
</dbReference>
<dbReference type="GO" id="GO:0003824">
    <property type="term" value="F:catalytic activity"/>
    <property type="evidence" value="ECO:0007669"/>
    <property type="project" value="UniProtKB-ARBA"/>
</dbReference>
<protein>
    <recommendedName>
        <fullName evidence="1">AB hydrolase-1 domain-containing protein</fullName>
    </recommendedName>
</protein>
<reference evidence="2 3" key="1">
    <citation type="submission" date="2017-02" db="EMBL/GenBank/DDBJ databases">
        <title>The new phylogeny of genus Mycobacterium.</title>
        <authorList>
            <person name="Tortoli E."/>
            <person name="Trovato A."/>
            <person name="Cirillo D.M."/>
        </authorList>
    </citation>
    <scope>NUCLEOTIDE SEQUENCE [LARGE SCALE GENOMIC DNA]</scope>
    <source>
        <strain evidence="2 3">DSM 45255</strain>
    </source>
</reference>
<dbReference type="PANTHER" id="PTHR43798">
    <property type="entry name" value="MONOACYLGLYCEROL LIPASE"/>
    <property type="match status" value="1"/>
</dbReference>